<dbReference type="InterPro" id="IPR052595">
    <property type="entry name" value="LRRC69/RLP"/>
</dbReference>
<dbReference type="Gene3D" id="1.10.8.390">
    <property type="entry name" value="Internalin N-terminal Cap domain-like"/>
    <property type="match status" value="1"/>
</dbReference>
<evidence type="ECO:0000256" key="8">
    <source>
        <dbReference type="SAM" id="Phobius"/>
    </source>
</evidence>
<dbReference type="InterPro" id="IPR001611">
    <property type="entry name" value="Leu-rich_rpt"/>
</dbReference>
<dbReference type="SUPFAM" id="SSF52058">
    <property type="entry name" value="L domain-like"/>
    <property type="match status" value="1"/>
</dbReference>
<feature type="chain" id="PRO_5005638728" evidence="9">
    <location>
        <begin position="31"/>
        <end position="805"/>
    </location>
</feature>
<dbReference type="InterPro" id="IPR055414">
    <property type="entry name" value="LRR_R13L4/SHOC2-like"/>
</dbReference>
<feature type="compositionally biased region" description="Basic and acidic residues" evidence="7">
    <location>
        <begin position="63"/>
        <end position="73"/>
    </location>
</feature>
<name>A0A0M2NL44_9FIRM</name>
<dbReference type="GO" id="GO:0009274">
    <property type="term" value="C:peptidoglycan-based cell wall"/>
    <property type="evidence" value="ECO:0007669"/>
    <property type="project" value="UniProtKB-ARBA"/>
</dbReference>
<feature type="compositionally biased region" description="Low complexity" evidence="7">
    <location>
        <begin position="42"/>
        <end position="61"/>
    </location>
</feature>
<dbReference type="Pfam" id="PF23598">
    <property type="entry name" value="LRR_14"/>
    <property type="match status" value="1"/>
</dbReference>
<dbReference type="InterPro" id="IPR019931">
    <property type="entry name" value="LPXTG_anchor"/>
</dbReference>
<dbReference type="PANTHER" id="PTHR48057">
    <property type="entry name" value="LEUCINE-RICH REPEAT SERINE/THREONINE-PROTEIN KINASE 1"/>
    <property type="match status" value="1"/>
</dbReference>
<evidence type="ECO:0000256" key="1">
    <source>
        <dbReference type="ARBA" id="ARBA00022512"/>
    </source>
</evidence>
<protein>
    <submittedName>
        <fullName evidence="11">Leucine-rich repeat</fullName>
    </submittedName>
</protein>
<feature type="transmembrane region" description="Helical" evidence="8">
    <location>
        <begin position="777"/>
        <end position="796"/>
    </location>
</feature>
<keyword evidence="8" id="KW-1133">Transmembrane helix</keyword>
<keyword evidence="6" id="KW-0572">Peptidoglycan-anchor</keyword>
<proteinExistence type="predicted"/>
<dbReference type="Pfam" id="PF12354">
    <property type="entry name" value="Internalin_N"/>
    <property type="match status" value="1"/>
</dbReference>
<evidence type="ECO:0000256" key="7">
    <source>
        <dbReference type="SAM" id="MobiDB-lite"/>
    </source>
</evidence>
<evidence type="ECO:0000256" key="9">
    <source>
        <dbReference type="SAM" id="SignalP"/>
    </source>
</evidence>
<evidence type="ECO:0000256" key="6">
    <source>
        <dbReference type="ARBA" id="ARBA00023088"/>
    </source>
</evidence>
<keyword evidence="8" id="KW-0812">Transmembrane</keyword>
<dbReference type="PROSITE" id="PS50847">
    <property type="entry name" value="GRAM_POS_ANCHORING"/>
    <property type="match status" value="1"/>
</dbReference>
<dbReference type="Pfam" id="PF00560">
    <property type="entry name" value="LRR_1"/>
    <property type="match status" value="1"/>
</dbReference>
<dbReference type="FunFam" id="3.80.10.10:FF:001164">
    <property type="entry name" value="GH01279p"/>
    <property type="match status" value="1"/>
</dbReference>
<keyword evidence="3" id="KW-0433">Leucine-rich repeat</keyword>
<dbReference type="PATRIC" id="fig|270498.16.peg.792"/>
<reference evidence="11 12" key="1">
    <citation type="submission" date="2015-04" db="EMBL/GenBank/DDBJ databases">
        <title>Draft genome sequence of bacteremic isolate Catabacter hongkongensis type strain HKU16T.</title>
        <authorList>
            <person name="Lau S.K."/>
            <person name="Teng J.L."/>
            <person name="Huang Y."/>
            <person name="Curreem S.O."/>
            <person name="Tsui S.K."/>
            <person name="Woo P.C."/>
        </authorList>
    </citation>
    <scope>NUCLEOTIDE SEQUENCE [LARGE SCALE GENOMIC DNA]</scope>
    <source>
        <strain evidence="11 12">HKU16</strain>
    </source>
</reference>
<dbReference type="Pfam" id="PF13855">
    <property type="entry name" value="LRR_8"/>
    <property type="match status" value="1"/>
</dbReference>
<keyword evidence="2" id="KW-0964">Secreted</keyword>
<dbReference type="Gene3D" id="3.80.10.10">
    <property type="entry name" value="Ribonuclease Inhibitor"/>
    <property type="match status" value="1"/>
</dbReference>
<dbReference type="InterPro" id="IPR024634">
    <property type="entry name" value="Internalin_N"/>
</dbReference>
<dbReference type="STRING" id="270498.CHK_1352"/>
<keyword evidence="5" id="KW-0677">Repeat</keyword>
<dbReference type="InterPro" id="IPR032675">
    <property type="entry name" value="LRR_dom_sf"/>
</dbReference>
<dbReference type="Proteomes" id="UP000034076">
    <property type="component" value="Unassembled WGS sequence"/>
</dbReference>
<organism evidence="11 12">
    <name type="scientific">Christensenella hongkongensis</name>
    <dbReference type="NCBI Taxonomy" id="270498"/>
    <lineage>
        <taxon>Bacteria</taxon>
        <taxon>Bacillati</taxon>
        <taxon>Bacillota</taxon>
        <taxon>Clostridia</taxon>
        <taxon>Christensenellales</taxon>
        <taxon>Christensenellaceae</taxon>
        <taxon>Christensenella</taxon>
    </lineage>
</organism>
<evidence type="ECO:0000256" key="4">
    <source>
        <dbReference type="ARBA" id="ARBA00022729"/>
    </source>
</evidence>
<evidence type="ECO:0000256" key="3">
    <source>
        <dbReference type="ARBA" id="ARBA00022614"/>
    </source>
</evidence>
<keyword evidence="8" id="KW-0472">Membrane</keyword>
<feature type="signal peptide" evidence="9">
    <location>
        <begin position="1"/>
        <end position="30"/>
    </location>
</feature>
<dbReference type="InterPro" id="IPR003591">
    <property type="entry name" value="Leu-rich_rpt_typical-subtyp"/>
</dbReference>
<evidence type="ECO:0000313" key="11">
    <source>
        <dbReference type="EMBL" id="KKI50965.1"/>
    </source>
</evidence>
<dbReference type="EMBL" id="LAYJ01000088">
    <property type="protein sequence ID" value="KKI50965.1"/>
    <property type="molecule type" value="Genomic_DNA"/>
</dbReference>
<evidence type="ECO:0000256" key="5">
    <source>
        <dbReference type="ARBA" id="ARBA00022737"/>
    </source>
</evidence>
<dbReference type="PROSITE" id="PS51450">
    <property type="entry name" value="LRR"/>
    <property type="match status" value="6"/>
</dbReference>
<keyword evidence="1" id="KW-0134">Cell wall</keyword>
<evidence type="ECO:0000313" key="12">
    <source>
        <dbReference type="Proteomes" id="UP000034076"/>
    </source>
</evidence>
<dbReference type="AlphaFoldDB" id="A0A0M2NL44"/>
<evidence type="ECO:0000256" key="2">
    <source>
        <dbReference type="ARBA" id="ARBA00022525"/>
    </source>
</evidence>
<keyword evidence="12" id="KW-1185">Reference proteome</keyword>
<dbReference type="RefSeq" id="WP_052740429.1">
    <property type="nucleotide sequence ID" value="NZ_LAYJ01000088.1"/>
</dbReference>
<dbReference type="SMART" id="SM00369">
    <property type="entry name" value="LRR_TYP"/>
    <property type="match status" value="11"/>
</dbReference>
<feature type="region of interest" description="Disordered" evidence="7">
    <location>
        <begin position="40"/>
        <end position="98"/>
    </location>
</feature>
<comment type="caution">
    <text evidence="11">The sequence shown here is derived from an EMBL/GenBank/DDBJ whole genome shotgun (WGS) entry which is preliminary data.</text>
</comment>
<accession>A0A0M2NL44</accession>
<evidence type="ECO:0000259" key="10">
    <source>
        <dbReference type="PROSITE" id="PS50847"/>
    </source>
</evidence>
<dbReference type="OrthoDB" id="2680104at2"/>
<gene>
    <name evidence="11" type="ORF">CHK_1352</name>
</gene>
<keyword evidence="4 9" id="KW-0732">Signal</keyword>
<feature type="domain" description="Gram-positive cocci surface proteins LPxTG" evidence="10">
    <location>
        <begin position="768"/>
        <end position="805"/>
    </location>
</feature>
<sequence length="805" mass="86993">MMKNKIRKGVCLLTVLLAVCLVLVPAISMAGNAQEVADDTLQEAQGTQAPQPQETQAAVQQDKQPEESTEPGRDAQPQASEPAASSEQAELSPAPAEQNSAMQLNEGMNNELTASAPQKISELFPDAEFANIIKVKLSKGSIDATVTQDELLGITELYLSSEVSNLTGIKNLANLELLQEYGNPDIEIPSEIGSLKKLEHLRLQNNALSSLPPEIGGLTALQELDLSGNHFGSIPDVVFSLPGLKRLVLSDNRLQELPVEIRNLTGLEFLALNNNQISSVSPGIGTLKNLQVLMLGNNQITSVPEEYGDLDSLTSINLENNRLTSVPDAITRLQKVTSISLNGNKLSALPAGIGNLQELSQLVVYDNNLTSLPEEICDCPQLEMINADKNNLTSLPAGLGKLTKLFSLNINDNKLTSLPDVIGSFDELRVLQADGNRLSALPASIGRLPQCYEVSARNNDLTVLPDEIADMQKLDKLYLSGNHLTDVSLVPDKVSDFDARNQSVTINLYRKTITLPATYTPPTGSIVLWDRGYARNEMVSNSFYKSGAFQLSANPQNGKLESKSGEFSINYVISLRDKLSVDIGTQEINLQEGEFYTVSPTSDVMDGYEVQYSFNITQGTNVARIVAPNKIVGMEAGRAYLKIKGEVKGTGVTGEITVPVTVGQAAPNMSGTQYPILDGNGQTAYKGTAFLEFRFDAPLDQFENVWLDNELLTRGIDYTVREGSTIIKLHKSLLDRLENGTHTLVAGFTDGYAKVDFDVNNDVSTKKSPKTGDETPIGLLVLGAMCSAAVLAAALVKKRKAGETK</sequence>
<dbReference type="NCBIfam" id="TIGR01167">
    <property type="entry name" value="LPXTG_anchor"/>
    <property type="match status" value="1"/>
</dbReference>
<feature type="compositionally biased region" description="Low complexity" evidence="7">
    <location>
        <begin position="75"/>
        <end position="98"/>
    </location>
</feature>
<dbReference type="SMART" id="SM00364">
    <property type="entry name" value="LRR_BAC"/>
    <property type="match status" value="11"/>
</dbReference>